<name>A0ABT2NPZ6_9RHOB</name>
<organism evidence="7 8">
    <name type="scientific">Albidovulum sediminis</name>
    <dbReference type="NCBI Taxonomy" id="3066345"/>
    <lineage>
        <taxon>Bacteria</taxon>
        <taxon>Pseudomonadati</taxon>
        <taxon>Pseudomonadota</taxon>
        <taxon>Alphaproteobacteria</taxon>
        <taxon>Rhodobacterales</taxon>
        <taxon>Paracoccaceae</taxon>
        <taxon>Albidovulum</taxon>
    </lineage>
</organism>
<keyword evidence="2 4" id="KW-0521">NADP</keyword>
<dbReference type="EC" id="1.5.1.2" evidence="4"/>
<feature type="domain" description="Pyrroline-5-carboxylate reductase catalytic N-terminal" evidence="5">
    <location>
        <begin position="6"/>
        <end position="93"/>
    </location>
</feature>
<evidence type="ECO:0000259" key="6">
    <source>
        <dbReference type="Pfam" id="PF14748"/>
    </source>
</evidence>
<dbReference type="EMBL" id="JAOCQF010000001">
    <property type="protein sequence ID" value="MCT8330029.1"/>
    <property type="molecule type" value="Genomic_DNA"/>
</dbReference>
<evidence type="ECO:0000256" key="3">
    <source>
        <dbReference type="ARBA" id="ARBA00023002"/>
    </source>
</evidence>
<comment type="catalytic activity">
    <reaction evidence="4">
        <text>L-proline + NADP(+) = (S)-1-pyrroline-5-carboxylate + NADPH + 2 H(+)</text>
        <dbReference type="Rhea" id="RHEA:14109"/>
        <dbReference type="ChEBI" id="CHEBI:15378"/>
        <dbReference type="ChEBI" id="CHEBI:17388"/>
        <dbReference type="ChEBI" id="CHEBI:57783"/>
        <dbReference type="ChEBI" id="CHEBI:58349"/>
        <dbReference type="ChEBI" id="CHEBI:60039"/>
        <dbReference type="EC" id="1.5.1.2"/>
    </reaction>
</comment>
<keyword evidence="4" id="KW-0028">Amino-acid biosynthesis</keyword>
<comment type="caution">
    <text evidence="7">The sequence shown here is derived from an EMBL/GenBank/DDBJ whole genome shotgun (WGS) entry which is preliminary data.</text>
</comment>
<dbReference type="SUPFAM" id="SSF51735">
    <property type="entry name" value="NAD(P)-binding Rossmann-fold domains"/>
    <property type="match status" value="1"/>
</dbReference>
<keyword evidence="3 4" id="KW-0560">Oxidoreductase</keyword>
<keyword evidence="4" id="KW-0963">Cytoplasm</keyword>
<evidence type="ECO:0000256" key="2">
    <source>
        <dbReference type="ARBA" id="ARBA00022857"/>
    </source>
</evidence>
<comment type="function">
    <text evidence="4">Catalyzes the reduction of 1-pyrroline-5-carboxylate (PCA) to L-proline.</text>
</comment>
<evidence type="ECO:0000256" key="1">
    <source>
        <dbReference type="ARBA" id="ARBA00005525"/>
    </source>
</evidence>
<evidence type="ECO:0000259" key="5">
    <source>
        <dbReference type="Pfam" id="PF03807"/>
    </source>
</evidence>
<dbReference type="PIRSF" id="PIRSF000193">
    <property type="entry name" value="Pyrrol-5-carb_rd"/>
    <property type="match status" value="1"/>
</dbReference>
<keyword evidence="4" id="KW-0641">Proline biosynthesis</keyword>
<dbReference type="InterPro" id="IPR008927">
    <property type="entry name" value="6-PGluconate_DH-like_C_sf"/>
</dbReference>
<comment type="pathway">
    <text evidence="4">Amino-acid biosynthesis; L-proline biosynthesis; L-proline from L-glutamate 5-semialdehyde: step 1/1.</text>
</comment>
<dbReference type="PANTHER" id="PTHR11645">
    <property type="entry name" value="PYRROLINE-5-CARBOXYLATE REDUCTASE"/>
    <property type="match status" value="1"/>
</dbReference>
<proteinExistence type="inferred from homology"/>
<comment type="subcellular location">
    <subcellularLocation>
        <location evidence="4">Cytoplasm</location>
    </subcellularLocation>
</comment>
<comment type="similarity">
    <text evidence="1 4">Belongs to the pyrroline-5-carboxylate reductase family.</text>
</comment>
<sequence length="265" mass="26560">MAISGRIGIIGGNGQLGGAIARRLLSVGAVGDGDLWISCRSGRAEVPRGVIVGADNQALVAACNTVILSVPPAAAASIAIAAPGRLVISVMAGVSLARLAALTGSARIVRAMSSPAAEHGLAYSPWVAASGVTAQDRGTVRAIFDACGLTDELAEEDQIDQFTAMTGPVPGFVALFADAMIRHATARGIAPEVAERAIRQLFLASGRILSASHESPAEQVRAMVDYAGTTAAGIAAMEAAGLARAISEGLDAAAARARILGEGGA</sequence>
<gene>
    <name evidence="4" type="primary">proC</name>
    <name evidence="7" type="ORF">N5I32_10925</name>
</gene>
<evidence type="ECO:0000313" key="7">
    <source>
        <dbReference type="EMBL" id="MCT8330029.1"/>
    </source>
</evidence>
<dbReference type="InterPro" id="IPR028939">
    <property type="entry name" value="P5C_Rdtase_cat_N"/>
</dbReference>
<protein>
    <recommendedName>
        <fullName evidence="4">Pyrroline-5-carboxylate reductase</fullName>
        <shortName evidence="4">P5C reductase</shortName>
        <shortName evidence="4">P5CR</shortName>
        <ecNumber evidence="4">1.5.1.2</ecNumber>
    </recommendedName>
    <alternativeName>
        <fullName evidence="4">PCA reductase</fullName>
    </alternativeName>
</protein>
<dbReference type="InterPro" id="IPR036291">
    <property type="entry name" value="NAD(P)-bd_dom_sf"/>
</dbReference>
<dbReference type="RefSeq" id="WP_261495655.1">
    <property type="nucleotide sequence ID" value="NZ_JAOCQF010000001.1"/>
</dbReference>
<reference evidence="8" key="1">
    <citation type="submission" date="2023-07" db="EMBL/GenBank/DDBJ databases">
        <title>Defluviimonas sediminis sp. nov., isolated from mangrove sediment.</title>
        <authorList>
            <person name="Liu L."/>
            <person name="Li J."/>
            <person name="Huang Y."/>
            <person name="Pan J."/>
            <person name="Li M."/>
        </authorList>
    </citation>
    <scope>NUCLEOTIDE SEQUENCE [LARGE SCALE GENOMIC DNA]</scope>
    <source>
        <strain evidence="8">FT324</strain>
    </source>
</reference>
<keyword evidence="8" id="KW-1185">Reference proteome</keyword>
<feature type="domain" description="Pyrroline-5-carboxylate reductase dimerisation" evidence="6">
    <location>
        <begin position="156"/>
        <end position="258"/>
    </location>
</feature>
<dbReference type="Proteomes" id="UP001205601">
    <property type="component" value="Unassembled WGS sequence"/>
</dbReference>
<dbReference type="Gene3D" id="1.10.3730.10">
    <property type="entry name" value="ProC C-terminal domain-like"/>
    <property type="match status" value="1"/>
</dbReference>
<dbReference type="HAMAP" id="MF_01925">
    <property type="entry name" value="P5C_reductase"/>
    <property type="match status" value="1"/>
</dbReference>
<dbReference type="Pfam" id="PF03807">
    <property type="entry name" value="F420_oxidored"/>
    <property type="match status" value="1"/>
</dbReference>
<dbReference type="Gene3D" id="3.40.50.720">
    <property type="entry name" value="NAD(P)-binding Rossmann-like Domain"/>
    <property type="match status" value="1"/>
</dbReference>
<dbReference type="InterPro" id="IPR000304">
    <property type="entry name" value="Pyrroline-COOH_reductase"/>
</dbReference>
<evidence type="ECO:0000256" key="4">
    <source>
        <dbReference type="HAMAP-Rule" id="MF_01925"/>
    </source>
</evidence>
<dbReference type="Pfam" id="PF14748">
    <property type="entry name" value="P5CR_dimer"/>
    <property type="match status" value="1"/>
</dbReference>
<dbReference type="PANTHER" id="PTHR11645:SF0">
    <property type="entry name" value="PYRROLINE-5-CARBOXYLATE REDUCTASE 3"/>
    <property type="match status" value="1"/>
</dbReference>
<accession>A0ABT2NPZ6</accession>
<dbReference type="SUPFAM" id="SSF48179">
    <property type="entry name" value="6-phosphogluconate dehydrogenase C-terminal domain-like"/>
    <property type="match status" value="1"/>
</dbReference>
<comment type="catalytic activity">
    <reaction evidence="4">
        <text>L-proline + NAD(+) = (S)-1-pyrroline-5-carboxylate + NADH + 2 H(+)</text>
        <dbReference type="Rhea" id="RHEA:14105"/>
        <dbReference type="ChEBI" id="CHEBI:15378"/>
        <dbReference type="ChEBI" id="CHEBI:17388"/>
        <dbReference type="ChEBI" id="CHEBI:57540"/>
        <dbReference type="ChEBI" id="CHEBI:57945"/>
        <dbReference type="ChEBI" id="CHEBI:60039"/>
        <dbReference type="EC" id="1.5.1.2"/>
    </reaction>
</comment>
<evidence type="ECO:0000313" key="8">
    <source>
        <dbReference type="Proteomes" id="UP001205601"/>
    </source>
</evidence>
<dbReference type="InterPro" id="IPR029036">
    <property type="entry name" value="P5CR_dimer"/>
</dbReference>